<feature type="region of interest" description="Disordered" evidence="6">
    <location>
        <begin position="352"/>
        <end position="433"/>
    </location>
</feature>
<keyword evidence="10" id="KW-1185">Reference proteome</keyword>
<dbReference type="AlphaFoldDB" id="A0A6A6BAM7"/>
<name>A0A6A6BAM7_9PEZI</name>
<sequence>MPQGMDGRTLILWDLTVSLIIISSVFMLARLYVRFFMIRNPGPDDALAVIAWIFLLGQTSCELAETYNGSGKNIWEVPPNEVHTYFALLATQQLLYFLGTGFVRLSIDAVMLRLTKDRNFLVLIYSVGVGIAVLTLISFCIVLFECDPIGDLWDKASGHANCMSIEHEERLVFVHAGFGVLFDCILLLMPMWLLYKGLKFDIRAVRVGLTFAVGIFTIVTGIIRLVAIMRYQIDVNTTYTATYIGVWTHCEGHCGLWVACFPALLPLFRKAGHALGLATRAVSSKLSMAKESNEAAGTAPGATSLNASALSPVSFTTFLPDWPSGSSSSDAHPYHYSTEAYASNITTAAGAAGAAPSGLHTPLQPPSRKTSSVALPPDLHTPADIPARWTTTVSGPREPSLPGSMGGGGGDDDDDTDSGAPAPEDDVPEAGIRMTRVVRQYSEVVSARYDPALEDVRDCLRAWETQQPSSVRPGFSRQRSGFGS</sequence>
<dbReference type="Pfam" id="PF20684">
    <property type="entry name" value="Fung_rhodopsin"/>
    <property type="match status" value="1"/>
</dbReference>
<organism evidence="9 10">
    <name type="scientific">Aplosporella prunicola CBS 121167</name>
    <dbReference type="NCBI Taxonomy" id="1176127"/>
    <lineage>
        <taxon>Eukaryota</taxon>
        <taxon>Fungi</taxon>
        <taxon>Dikarya</taxon>
        <taxon>Ascomycota</taxon>
        <taxon>Pezizomycotina</taxon>
        <taxon>Dothideomycetes</taxon>
        <taxon>Dothideomycetes incertae sedis</taxon>
        <taxon>Botryosphaeriales</taxon>
        <taxon>Aplosporellaceae</taxon>
        <taxon>Aplosporella</taxon>
    </lineage>
</organism>
<dbReference type="InterPro" id="IPR052337">
    <property type="entry name" value="SAT4-like"/>
</dbReference>
<keyword evidence="4 7" id="KW-0472">Membrane</keyword>
<evidence type="ECO:0000256" key="7">
    <source>
        <dbReference type="SAM" id="Phobius"/>
    </source>
</evidence>
<keyword evidence="3 7" id="KW-1133">Transmembrane helix</keyword>
<evidence type="ECO:0000256" key="4">
    <source>
        <dbReference type="ARBA" id="ARBA00023136"/>
    </source>
</evidence>
<evidence type="ECO:0000259" key="8">
    <source>
        <dbReference type="Pfam" id="PF20684"/>
    </source>
</evidence>
<feature type="transmembrane region" description="Helical" evidence="7">
    <location>
        <begin position="173"/>
        <end position="195"/>
    </location>
</feature>
<feature type="domain" description="Rhodopsin" evidence="8">
    <location>
        <begin position="29"/>
        <end position="270"/>
    </location>
</feature>
<feature type="transmembrane region" description="Helical" evidence="7">
    <location>
        <begin position="207"/>
        <end position="227"/>
    </location>
</feature>
<comment type="subcellular location">
    <subcellularLocation>
        <location evidence="1">Membrane</location>
        <topology evidence="1">Multi-pass membrane protein</topology>
    </subcellularLocation>
</comment>
<dbReference type="Proteomes" id="UP000799438">
    <property type="component" value="Unassembled WGS sequence"/>
</dbReference>
<feature type="region of interest" description="Disordered" evidence="6">
    <location>
        <begin position="464"/>
        <end position="484"/>
    </location>
</feature>
<evidence type="ECO:0000313" key="10">
    <source>
        <dbReference type="Proteomes" id="UP000799438"/>
    </source>
</evidence>
<dbReference type="InterPro" id="IPR049326">
    <property type="entry name" value="Rhodopsin_dom_fungi"/>
</dbReference>
<feature type="transmembrane region" description="Helical" evidence="7">
    <location>
        <begin position="12"/>
        <end position="33"/>
    </location>
</feature>
<protein>
    <recommendedName>
        <fullName evidence="8">Rhodopsin domain-containing protein</fullName>
    </recommendedName>
</protein>
<dbReference type="GO" id="GO:0016020">
    <property type="term" value="C:membrane"/>
    <property type="evidence" value="ECO:0007669"/>
    <property type="project" value="UniProtKB-SubCell"/>
</dbReference>
<evidence type="ECO:0000256" key="1">
    <source>
        <dbReference type="ARBA" id="ARBA00004141"/>
    </source>
</evidence>
<evidence type="ECO:0000256" key="2">
    <source>
        <dbReference type="ARBA" id="ARBA00022692"/>
    </source>
</evidence>
<evidence type="ECO:0000313" key="9">
    <source>
        <dbReference type="EMBL" id="KAF2141269.1"/>
    </source>
</evidence>
<proteinExistence type="inferred from homology"/>
<evidence type="ECO:0000256" key="6">
    <source>
        <dbReference type="SAM" id="MobiDB-lite"/>
    </source>
</evidence>
<feature type="compositionally biased region" description="Acidic residues" evidence="6">
    <location>
        <begin position="410"/>
        <end position="428"/>
    </location>
</feature>
<dbReference type="GeneID" id="54301695"/>
<dbReference type="OrthoDB" id="5413793at2759"/>
<accession>A0A6A6BAM7</accession>
<evidence type="ECO:0000256" key="5">
    <source>
        <dbReference type="ARBA" id="ARBA00038359"/>
    </source>
</evidence>
<keyword evidence="2 7" id="KW-0812">Transmembrane</keyword>
<dbReference type="PANTHER" id="PTHR33048:SF47">
    <property type="entry name" value="INTEGRAL MEMBRANE PROTEIN-RELATED"/>
    <property type="match status" value="1"/>
</dbReference>
<dbReference type="PANTHER" id="PTHR33048">
    <property type="entry name" value="PTH11-LIKE INTEGRAL MEMBRANE PROTEIN (AFU_ORTHOLOGUE AFUA_5G11245)"/>
    <property type="match status" value="1"/>
</dbReference>
<dbReference type="RefSeq" id="XP_033396982.1">
    <property type="nucleotide sequence ID" value="XM_033544199.1"/>
</dbReference>
<feature type="transmembrane region" description="Helical" evidence="7">
    <location>
        <begin position="119"/>
        <end position="144"/>
    </location>
</feature>
<dbReference type="EMBL" id="ML995487">
    <property type="protein sequence ID" value="KAF2141269.1"/>
    <property type="molecule type" value="Genomic_DNA"/>
</dbReference>
<evidence type="ECO:0000256" key="3">
    <source>
        <dbReference type="ARBA" id="ARBA00022989"/>
    </source>
</evidence>
<reference evidence="9" key="1">
    <citation type="journal article" date="2020" name="Stud. Mycol.">
        <title>101 Dothideomycetes genomes: a test case for predicting lifestyles and emergence of pathogens.</title>
        <authorList>
            <person name="Haridas S."/>
            <person name="Albert R."/>
            <person name="Binder M."/>
            <person name="Bloem J."/>
            <person name="Labutti K."/>
            <person name="Salamov A."/>
            <person name="Andreopoulos B."/>
            <person name="Baker S."/>
            <person name="Barry K."/>
            <person name="Bills G."/>
            <person name="Bluhm B."/>
            <person name="Cannon C."/>
            <person name="Castanera R."/>
            <person name="Culley D."/>
            <person name="Daum C."/>
            <person name="Ezra D."/>
            <person name="Gonzalez J."/>
            <person name="Henrissat B."/>
            <person name="Kuo A."/>
            <person name="Liang C."/>
            <person name="Lipzen A."/>
            <person name="Lutzoni F."/>
            <person name="Magnuson J."/>
            <person name="Mondo S."/>
            <person name="Nolan M."/>
            <person name="Ohm R."/>
            <person name="Pangilinan J."/>
            <person name="Park H.-J."/>
            <person name="Ramirez L."/>
            <person name="Alfaro M."/>
            <person name="Sun H."/>
            <person name="Tritt A."/>
            <person name="Yoshinaga Y."/>
            <person name="Zwiers L.-H."/>
            <person name="Turgeon B."/>
            <person name="Goodwin S."/>
            <person name="Spatafora J."/>
            <person name="Crous P."/>
            <person name="Grigoriev I."/>
        </authorList>
    </citation>
    <scope>NUCLEOTIDE SEQUENCE</scope>
    <source>
        <strain evidence="9">CBS 121167</strain>
    </source>
</reference>
<comment type="similarity">
    <text evidence="5">Belongs to the SAT4 family.</text>
</comment>
<gene>
    <name evidence="9" type="ORF">K452DRAFT_318920</name>
</gene>